<dbReference type="InterPro" id="IPR050131">
    <property type="entry name" value="Peptidase_S8_subtilisin-like"/>
</dbReference>
<dbReference type="SUPFAM" id="SSF52743">
    <property type="entry name" value="Subtilisin-like"/>
    <property type="match status" value="2"/>
</dbReference>
<dbReference type="InterPro" id="IPR036852">
    <property type="entry name" value="Peptidase_S8/S53_dom_sf"/>
</dbReference>
<dbReference type="PROSITE" id="PS00138">
    <property type="entry name" value="SUBTILASE_SER"/>
    <property type="match status" value="1"/>
</dbReference>
<proteinExistence type="inferred from homology"/>
<dbReference type="InterPro" id="IPR023828">
    <property type="entry name" value="Peptidase_S8_Ser-AS"/>
</dbReference>
<organism evidence="9 10">
    <name type="scientific">Leptospira haakeii</name>
    <dbReference type="NCBI Taxonomy" id="2023198"/>
    <lineage>
        <taxon>Bacteria</taxon>
        <taxon>Pseudomonadati</taxon>
        <taxon>Spirochaetota</taxon>
        <taxon>Spirochaetia</taxon>
        <taxon>Leptospirales</taxon>
        <taxon>Leptospiraceae</taxon>
        <taxon>Leptospira</taxon>
    </lineage>
</organism>
<dbReference type="InterPro" id="IPR023827">
    <property type="entry name" value="Peptidase_S8_Asp-AS"/>
</dbReference>
<dbReference type="PANTHER" id="PTHR43806">
    <property type="entry name" value="PEPTIDASE S8"/>
    <property type="match status" value="1"/>
</dbReference>
<feature type="domain" description="Peptidase S8/S53" evidence="7">
    <location>
        <begin position="588"/>
        <end position="630"/>
    </location>
</feature>
<sequence length="670" mass="70813">MNNLIQFFKKNTKIQIFIFILTISFVGGLTAKGSDSNFLQKVKNKFESLVKTDSGSEGLKKRRFAKNQKFVQGEILVKFKGNSGESVKTFAANKLGGSVLESVHSNGLSRISIREGSSIEEAIQEYNNQPEVEFAQPNYVYQKTATTPNDPGFNQLWGLKNSGQTISSPSYSTSNPGTSGNDMNMENAWDLQTDCTTTVIAVIDSGVNYNHEDLASNMWSSASCVSDTGVSLGACSNGYDYADLDSDPMDLDGHGTHVAGTIAAKGNNNLGSSGVCWNAKIMAVRVLDEFGSGTTAEIVKGINFALRNGAKVINLSLGGSTYDSSFANAINSAAAGTPYEALFVVAAGNDGADLQGSNTSLYQQSFPCEFSSTNLLCVGALDQAYLVANFSNYDSNSGPANRSVDVGAPGTNIRSSWTGLEGYELTDFSTWTIYLSSGTTWGANNCIIGGSSYSMLLLPNNCTTVMAGTSTSGYNANTTSYAYKTFSIGSGTDLAKVSALIYLDTEATDKLYTSYRGDNLVPHPSQSPYGLGIYSGEMNGALGSVEYSLPLCTGSATACTFAFYFYSDASVSKAGIGVVLFELTTLDKDNLTQYKVIDGTSMATPHVAGVAALVRSYNPTLNSQDVIEAIGNGGRATSSISTKTKYGTAVDAYGALKYLQAPTGITGAIQ</sequence>
<feature type="active site" description="Charge relay system" evidence="5">
    <location>
        <position position="601"/>
    </location>
</feature>
<feature type="domain" description="Fervidolysin-like N-terminal prodomain" evidence="8">
    <location>
        <begin position="65"/>
        <end position="138"/>
    </location>
</feature>
<evidence type="ECO:0000256" key="4">
    <source>
        <dbReference type="ARBA" id="ARBA00022825"/>
    </source>
</evidence>
<comment type="similarity">
    <text evidence="1 5 6">Belongs to the peptidase S8 family.</text>
</comment>
<keyword evidence="4 5" id="KW-0720">Serine protease</keyword>
<evidence type="ECO:0000313" key="10">
    <source>
        <dbReference type="Proteomes" id="UP000231857"/>
    </source>
</evidence>
<keyword evidence="3 5" id="KW-0378">Hydrolase</keyword>
<accession>A0ABX4PMF8</accession>
<feature type="active site" description="Charge relay system" evidence="5">
    <location>
        <position position="254"/>
    </location>
</feature>
<dbReference type="RefSeq" id="WP_100724350.1">
    <property type="nucleotide sequence ID" value="NZ_NPEG01000009.1"/>
</dbReference>
<dbReference type="PROSITE" id="PS51892">
    <property type="entry name" value="SUBTILASE"/>
    <property type="match status" value="1"/>
</dbReference>
<keyword evidence="2 5" id="KW-0645">Protease</keyword>
<dbReference type="Gene3D" id="3.40.50.200">
    <property type="entry name" value="Peptidase S8/S53 domain"/>
    <property type="match status" value="2"/>
</dbReference>
<feature type="domain" description="Peptidase S8/S53" evidence="7">
    <location>
        <begin position="198"/>
        <end position="472"/>
    </location>
</feature>
<name>A0ABX4PMF8_9LEPT</name>
<dbReference type="PRINTS" id="PR00723">
    <property type="entry name" value="SUBTILISIN"/>
</dbReference>
<dbReference type="Pfam" id="PF22148">
    <property type="entry name" value="Fervidolysin_NPro-like"/>
    <property type="match status" value="1"/>
</dbReference>
<feature type="active site" description="Charge relay system" evidence="5">
    <location>
        <position position="204"/>
    </location>
</feature>
<protein>
    <recommendedName>
        <fullName evidence="11">Peptidase S8</fullName>
    </recommendedName>
</protein>
<dbReference type="InterPro" id="IPR000209">
    <property type="entry name" value="Peptidase_S8/S53_dom"/>
</dbReference>
<dbReference type="EMBL" id="NPEI01000005">
    <property type="protein sequence ID" value="PKA16091.1"/>
    <property type="molecule type" value="Genomic_DNA"/>
</dbReference>
<dbReference type="PANTHER" id="PTHR43806:SF11">
    <property type="entry name" value="CEREVISIN-RELATED"/>
    <property type="match status" value="1"/>
</dbReference>
<evidence type="ECO:0000313" key="9">
    <source>
        <dbReference type="EMBL" id="PKA16091.1"/>
    </source>
</evidence>
<evidence type="ECO:0000256" key="1">
    <source>
        <dbReference type="ARBA" id="ARBA00011073"/>
    </source>
</evidence>
<reference evidence="9 10" key="1">
    <citation type="submission" date="2017-07" db="EMBL/GenBank/DDBJ databases">
        <title>Leptospira spp. isolated from tropical soils.</title>
        <authorList>
            <person name="Thibeaux R."/>
            <person name="Iraola G."/>
            <person name="Ferres I."/>
            <person name="Bierque E."/>
            <person name="Girault D."/>
            <person name="Soupe-Gilbert M.-E."/>
            <person name="Picardeau M."/>
            <person name="Goarant C."/>
        </authorList>
    </citation>
    <scope>NUCLEOTIDE SEQUENCE [LARGE SCALE GENOMIC DNA]</scope>
    <source>
        <strain evidence="9 10">ATI7-C-A2</strain>
    </source>
</reference>
<evidence type="ECO:0000256" key="6">
    <source>
        <dbReference type="RuleBase" id="RU003355"/>
    </source>
</evidence>
<dbReference type="Pfam" id="PF00082">
    <property type="entry name" value="Peptidase_S8"/>
    <property type="match status" value="2"/>
</dbReference>
<dbReference type="Proteomes" id="UP000231857">
    <property type="component" value="Unassembled WGS sequence"/>
</dbReference>
<evidence type="ECO:0000256" key="2">
    <source>
        <dbReference type="ARBA" id="ARBA00022670"/>
    </source>
</evidence>
<keyword evidence="10" id="KW-1185">Reference proteome</keyword>
<dbReference type="InterPro" id="IPR054399">
    <property type="entry name" value="Fervidolysin-like_N_prodom"/>
</dbReference>
<dbReference type="PROSITE" id="PS00137">
    <property type="entry name" value="SUBTILASE_HIS"/>
    <property type="match status" value="1"/>
</dbReference>
<dbReference type="InterPro" id="IPR022398">
    <property type="entry name" value="Peptidase_S8_His-AS"/>
</dbReference>
<gene>
    <name evidence="9" type="ORF">CH363_11340</name>
</gene>
<evidence type="ECO:0008006" key="11">
    <source>
        <dbReference type="Google" id="ProtNLM"/>
    </source>
</evidence>
<dbReference type="PROSITE" id="PS00136">
    <property type="entry name" value="SUBTILASE_ASP"/>
    <property type="match status" value="1"/>
</dbReference>
<evidence type="ECO:0000259" key="8">
    <source>
        <dbReference type="Pfam" id="PF22148"/>
    </source>
</evidence>
<evidence type="ECO:0000259" key="7">
    <source>
        <dbReference type="Pfam" id="PF00082"/>
    </source>
</evidence>
<comment type="caution">
    <text evidence="9">The sequence shown here is derived from an EMBL/GenBank/DDBJ whole genome shotgun (WGS) entry which is preliminary data.</text>
</comment>
<evidence type="ECO:0000256" key="5">
    <source>
        <dbReference type="PROSITE-ProRule" id="PRU01240"/>
    </source>
</evidence>
<dbReference type="InterPro" id="IPR015500">
    <property type="entry name" value="Peptidase_S8_subtilisin-rel"/>
</dbReference>
<evidence type="ECO:0000256" key="3">
    <source>
        <dbReference type="ARBA" id="ARBA00022801"/>
    </source>
</evidence>